<dbReference type="AlphaFoldDB" id="A0A5N0EGK5"/>
<sequence length="285" mass="29723">MGSAAVVAPLAGPASAAEVEKSCSATREINRDDVVKANVALCTETDGNRLTVRMSGDCFVKTIGWSRYDSCQVDGSWRLTRDGAEVVAGDLHAVPYPGPGSYELTATVIANGRTNHSGGARSEGVVQGTVSVPVTFTSAPTGPRLSASVQPGEDGKTLTLTITNTGPGKAGSVVMTTSNGRIIDWDALIALDAVKQYRRALATEPVFKGSKQSRIDRAKSEMDSYAVNQAAQTEDPRCASNKEMSECELGTLAGGASTTIVFTAEYAGDLTWRITSPDNVGAVAN</sequence>
<dbReference type="RefSeq" id="WP_150402683.1">
    <property type="nucleotide sequence ID" value="NZ_VXLC01000004.1"/>
</dbReference>
<dbReference type="EMBL" id="VXLC01000004">
    <property type="protein sequence ID" value="KAA8888518.1"/>
    <property type="molecule type" value="Genomic_DNA"/>
</dbReference>
<organism evidence="1 2">
    <name type="scientific">Nocardia colli</name>
    <dbReference type="NCBI Taxonomy" id="2545717"/>
    <lineage>
        <taxon>Bacteria</taxon>
        <taxon>Bacillati</taxon>
        <taxon>Actinomycetota</taxon>
        <taxon>Actinomycetes</taxon>
        <taxon>Mycobacteriales</taxon>
        <taxon>Nocardiaceae</taxon>
        <taxon>Nocardia</taxon>
    </lineage>
</organism>
<evidence type="ECO:0000313" key="1">
    <source>
        <dbReference type="EMBL" id="KAA8888518.1"/>
    </source>
</evidence>
<name>A0A5N0EGK5_9NOCA</name>
<reference evidence="1 2" key="1">
    <citation type="submission" date="2019-09" db="EMBL/GenBank/DDBJ databases">
        <authorList>
            <person name="Wang X."/>
        </authorList>
    </citation>
    <scope>NUCLEOTIDE SEQUENCE [LARGE SCALE GENOMIC DNA]</scope>
    <source>
        <strain evidence="1 2">CICC 11023</strain>
    </source>
</reference>
<evidence type="ECO:0000313" key="2">
    <source>
        <dbReference type="Proteomes" id="UP000323876"/>
    </source>
</evidence>
<protein>
    <submittedName>
        <fullName evidence="1">Uncharacterized protein</fullName>
    </submittedName>
</protein>
<gene>
    <name evidence="1" type="ORF">F3087_16070</name>
</gene>
<comment type="caution">
    <text evidence="1">The sequence shown here is derived from an EMBL/GenBank/DDBJ whole genome shotgun (WGS) entry which is preliminary data.</text>
</comment>
<keyword evidence="2" id="KW-1185">Reference proteome</keyword>
<dbReference type="Proteomes" id="UP000323876">
    <property type="component" value="Unassembled WGS sequence"/>
</dbReference>
<proteinExistence type="predicted"/>
<dbReference type="OrthoDB" id="4184962at2"/>
<accession>A0A5N0EGK5</accession>